<dbReference type="InterPro" id="IPR036390">
    <property type="entry name" value="WH_DNA-bd_sf"/>
</dbReference>
<keyword evidence="5" id="KW-0804">Transcription</keyword>
<accession>A0A0U9HHB7</accession>
<dbReference type="Gene3D" id="1.10.10.10">
    <property type="entry name" value="Winged helix-like DNA-binding domain superfamily/Winged helix DNA-binding domain"/>
    <property type="match status" value="2"/>
</dbReference>
<dbReference type="Pfam" id="PF08279">
    <property type="entry name" value="HTH_11"/>
    <property type="match status" value="1"/>
</dbReference>
<protein>
    <submittedName>
        <fullName evidence="8">Transcriptional antiterminator</fullName>
    </submittedName>
</protein>
<feature type="domain" description="PRD" evidence="7">
    <location>
        <begin position="317"/>
        <end position="424"/>
    </location>
</feature>
<reference evidence="8" key="1">
    <citation type="journal article" date="2016" name="Genome Announc.">
        <title>Draft Genome Sequence of the Syntrophic Lactate-Degrading Bacterium Tepidanaerobacter syntrophicus JLT.</title>
        <authorList>
            <person name="Matsuura N."/>
            <person name="Ohashi A."/>
            <person name="Tourlousse D.M."/>
            <person name="Sekiguchi Y."/>
        </authorList>
    </citation>
    <scope>NUCLEOTIDE SEQUENCE [LARGE SCALE GENOMIC DNA]</scope>
    <source>
        <strain evidence="8">JL</strain>
    </source>
</reference>
<evidence type="ECO:0000256" key="1">
    <source>
        <dbReference type="ARBA" id="ARBA00022679"/>
    </source>
</evidence>
<evidence type="ECO:0000256" key="3">
    <source>
        <dbReference type="ARBA" id="ARBA00023015"/>
    </source>
</evidence>
<dbReference type="Pfam" id="PF05043">
    <property type="entry name" value="Mga"/>
    <property type="match status" value="1"/>
</dbReference>
<keyword evidence="4" id="KW-0010">Activator</keyword>
<dbReference type="Pfam" id="PF00874">
    <property type="entry name" value="PRD"/>
    <property type="match status" value="2"/>
</dbReference>
<feature type="domain" description="PRD" evidence="7">
    <location>
        <begin position="210"/>
        <end position="315"/>
    </location>
</feature>
<evidence type="ECO:0000313" key="8">
    <source>
        <dbReference type="EMBL" id="GAQ25300.1"/>
    </source>
</evidence>
<dbReference type="SUPFAM" id="SSF63520">
    <property type="entry name" value="PTS-regulatory domain, PRD"/>
    <property type="match status" value="2"/>
</dbReference>
<dbReference type="STRING" id="224999.GCA_001485475_01315"/>
<dbReference type="PANTHER" id="PTHR30185:SF18">
    <property type="entry name" value="TRANSCRIPTIONAL REGULATOR MTLR"/>
    <property type="match status" value="1"/>
</dbReference>
<evidence type="ECO:0000256" key="5">
    <source>
        <dbReference type="ARBA" id="ARBA00023163"/>
    </source>
</evidence>
<dbReference type="InterPro" id="IPR013011">
    <property type="entry name" value="PTS_EIIB_2"/>
</dbReference>
<dbReference type="InterPro" id="IPR036388">
    <property type="entry name" value="WH-like_DNA-bd_sf"/>
</dbReference>
<evidence type="ECO:0000259" key="6">
    <source>
        <dbReference type="PROSITE" id="PS51099"/>
    </source>
</evidence>
<dbReference type="PROSITE" id="PS51099">
    <property type="entry name" value="PTS_EIIB_TYPE_2"/>
    <property type="match status" value="1"/>
</dbReference>
<sequence>MDLSERQRHILYEFLNEENQMYTAEELANKYKVSKRTIYNDLQDIREWISSKGLELCIKPGTGIWVNREKNDQETICKIKNELSDFKPYITPLSKEERVKAIISILLKESDTVTISDICSRTGISRTTFYNDLNDVENWFKRFDLDVVRTQKKGVALEGDEDNKREAIISFLTENLDESQMLSLLEINNNYANTMKKPGDNIVIDLFSTYLSNINLEPIKIFVNESQKALGYRFTDSAFLALVVHIAMAVKRIKDGFNITIDEQKLNFLKQNPEYEISKLLSKKIEKEYEVAIPEAEVGYITLHLLSGKINQSYKEELNPSLNNCVATMIETAGSILGMDLSNDEELSKGLNLHLSATYNRLMLGMEEKNPLKDIVLEKYAQLYSTAKIMAEVFEKDTGYSLDDDEISYIMMYLGAAIERAKGTQTKKVYAVCPTGLGGAQLLVANLKNKFPDIVVKGTISMSEAESLNDPEVDAIISTVNFKNDNFPVISVSPFVSETDMVRIYNVLNVETSKFQSKRSANNLKIANKEEIPAFISIISDLACFVDRLKNKLAIKMSNETYLGLIIHLALRLSLSSKEKDLFKGQSFKLTNDKSEVDSVIYEEMKDLCKKYPFTIMDEDILAIKAYMSLNSEDVTK</sequence>
<dbReference type="SUPFAM" id="SSF52794">
    <property type="entry name" value="PTS system IIB component-like"/>
    <property type="match status" value="1"/>
</dbReference>
<proteinExistence type="predicted"/>
<dbReference type="GO" id="GO:0008982">
    <property type="term" value="F:protein-N(PI)-phosphohistidine-sugar phosphotransferase activity"/>
    <property type="evidence" value="ECO:0007669"/>
    <property type="project" value="InterPro"/>
</dbReference>
<dbReference type="InterPro" id="IPR013196">
    <property type="entry name" value="HTH_11"/>
</dbReference>
<dbReference type="Gene3D" id="3.40.50.2300">
    <property type="match status" value="1"/>
</dbReference>
<evidence type="ECO:0000313" key="9">
    <source>
        <dbReference type="Proteomes" id="UP000062160"/>
    </source>
</evidence>
<dbReference type="GO" id="GO:0006355">
    <property type="term" value="P:regulation of DNA-templated transcription"/>
    <property type="evidence" value="ECO:0007669"/>
    <property type="project" value="InterPro"/>
</dbReference>
<dbReference type="InterPro" id="IPR036634">
    <property type="entry name" value="PRD_sf"/>
</dbReference>
<keyword evidence="3" id="KW-0805">Transcription regulation</keyword>
<name>A0A0U9HHB7_9FIRM</name>
<dbReference type="Gene3D" id="1.10.1790.10">
    <property type="entry name" value="PRD domain"/>
    <property type="match status" value="2"/>
</dbReference>
<evidence type="ECO:0000256" key="4">
    <source>
        <dbReference type="ARBA" id="ARBA00023159"/>
    </source>
</evidence>
<dbReference type="CDD" id="cd05568">
    <property type="entry name" value="PTS_IIB_bgl_like"/>
    <property type="match status" value="1"/>
</dbReference>
<dbReference type="PANTHER" id="PTHR30185">
    <property type="entry name" value="CRYPTIC BETA-GLUCOSIDE BGL OPERON ANTITERMINATOR"/>
    <property type="match status" value="1"/>
</dbReference>
<feature type="domain" description="PTS EIIB type-2" evidence="6">
    <location>
        <begin position="427"/>
        <end position="516"/>
    </location>
</feature>
<dbReference type="SUPFAM" id="SSF46785">
    <property type="entry name" value="Winged helix' DNA-binding domain"/>
    <property type="match status" value="1"/>
</dbReference>
<dbReference type="PROSITE" id="PS51372">
    <property type="entry name" value="PRD_2"/>
    <property type="match status" value="2"/>
</dbReference>
<dbReference type="OrthoDB" id="3175596at2"/>
<dbReference type="AlphaFoldDB" id="A0A0U9HHB7"/>
<keyword evidence="2" id="KW-0677">Repeat</keyword>
<dbReference type="InterPro" id="IPR050661">
    <property type="entry name" value="BglG_antiterminators"/>
</dbReference>
<keyword evidence="9" id="KW-1185">Reference proteome</keyword>
<dbReference type="InterPro" id="IPR007737">
    <property type="entry name" value="Mga_HTH"/>
</dbReference>
<dbReference type="InterPro" id="IPR011608">
    <property type="entry name" value="PRD"/>
</dbReference>
<keyword evidence="1" id="KW-0808">Transferase</keyword>
<dbReference type="GO" id="GO:0009401">
    <property type="term" value="P:phosphoenolpyruvate-dependent sugar phosphotransferase system"/>
    <property type="evidence" value="ECO:0007669"/>
    <property type="project" value="InterPro"/>
</dbReference>
<evidence type="ECO:0000256" key="2">
    <source>
        <dbReference type="ARBA" id="ARBA00022737"/>
    </source>
</evidence>
<gene>
    <name evidence="8" type="ORF">TSYNT_7319</name>
</gene>
<dbReference type="RefSeq" id="WP_059032697.1">
    <property type="nucleotide sequence ID" value="NZ_DF977001.1"/>
</dbReference>
<evidence type="ECO:0000259" key="7">
    <source>
        <dbReference type="PROSITE" id="PS51372"/>
    </source>
</evidence>
<dbReference type="EMBL" id="DF977001">
    <property type="protein sequence ID" value="GAQ25300.1"/>
    <property type="molecule type" value="Genomic_DNA"/>
</dbReference>
<organism evidence="8">
    <name type="scientific">Tepidanaerobacter syntrophicus</name>
    <dbReference type="NCBI Taxonomy" id="224999"/>
    <lineage>
        <taxon>Bacteria</taxon>
        <taxon>Bacillati</taxon>
        <taxon>Bacillota</taxon>
        <taxon>Clostridia</taxon>
        <taxon>Thermosediminibacterales</taxon>
        <taxon>Tepidanaerobacteraceae</taxon>
        <taxon>Tepidanaerobacter</taxon>
    </lineage>
</organism>
<dbReference type="Proteomes" id="UP000062160">
    <property type="component" value="Unassembled WGS sequence"/>
</dbReference>
<dbReference type="InterPro" id="IPR036095">
    <property type="entry name" value="PTS_EIIB-like_sf"/>
</dbReference>